<evidence type="ECO:0000313" key="4">
    <source>
        <dbReference type="EMBL" id="KRL94675.1"/>
    </source>
</evidence>
<dbReference type="STRING" id="417373.GCA_001570685_01375"/>
<dbReference type="GO" id="GO:0031125">
    <property type="term" value="P:rRNA 3'-end processing"/>
    <property type="evidence" value="ECO:0007669"/>
    <property type="project" value="TreeGrafter"/>
</dbReference>
<keyword evidence="5" id="KW-1185">Reference proteome</keyword>
<dbReference type="PANTHER" id="PTHR37294:SF1">
    <property type="entry name" value="3'-5' EXORIBONUCLEASE YHAM"/>
    <property type="match status" value="1"/>
</dbReference>
<dbReference type="CDD" id="cd00077">
    <property type="entry name" value="HDc"/>
    <property type="match status" value="1"/>
</dbReference>
<dbReference type="Proteomes" id="UP000051084">
    <property type="component" value="Unassembled WGS sequence"/>
</dbReference>
<dbReference type="SUPFAM" id="SSF50249">
    <property type="entry name" value="Nucleic acid-binding proteins"/>
    <property type="match status" value="1"/>
</dbReference>
<dbReference type="PATRIC" id="fig|1423742.4.peg.1339"/>
<evidence type="ECO:0000259" key="3">
    <source>
        <dbReference type="PROSITE" id="PS51831"/>
    </source>
</evidence>
<dbReference type="FunFam" id="1.10.3210.10:FF:000008">
    <property type="entry name" value="3'-5' exoribonuclease YhaM"/>
    <property type="match status" value="1"/>
</dbReference>
<dbReference type="InterPro" id="IPR006674">
    <property type="entry name" value="HD_domain"/>
</dbReference>
<sequence>MQIKSIENNQGVELFALIQDAQVRTARNGSQYLSLTFSDPTGTIGANLWDATADQIADFLPGRVVYLTGQGSSYQDKLQLTLQTLRLATAEEPSDPSLYVARVAISEEELKSGLRPFFAAIQTPVYRTIVSSLLGTAGERFFTYPAAKQNHHALVGGLAWHTLSILRLAQSVSQLYAGINTDLLYAGILLHDCGKLVELSGPVATQYTTAGNLLGHISIVDGEIVQACLANQLDPNDDQVVLLRHLILAHHGRLEYGSPVKPQLLEAQILHQLDDLDASIVEVQQALAEVQPGEFSPRIFALDNRKFYQPTQPE</sequence>
<dbReference type="InterPro" id="IPR050798">
    <property type="entry name" value="YhaM_exoribonuc/phosphodiest"/>
</dbReference>
<organism evidence="4 5">
    <name type="scientific">Limosilactobacillus equigenerosi DSM 18793 = JCM 14505</name>
    <dbReference type="NCBI Taxonomy" id="1423742"/>
    <lineage>
        <taxon>Bacteria</taxon>
        <taxon>Bacillati</taxon>
        <taxon>Bacillota</taxon>
        <taxon>Bacilli</taxon>
        <taxon>Lactobacillales</taxon>
        <taxon>Lactobacillaceae</taxon>
        <taxon>Limosilactobacillus</taxon>
    </lineage>
</organism>
<keyword evidence="2" id="KW-0269">Exonuclease</keyword>
<dbReference type="OrthoDB" id="9778453at2"/>
<dbReference type="CDD" id="cd04492">
    <property type="entry name" value="YhaM_OBF_like"/>
    <property type="match status" value="1"/>
</dbReference>
<evidence type="ECO:0000256" key="1">
    <source>
        <dbReference type="ARBA" id="ARBA00022801"/>
    </source>
</evidence>
<dbReference type="PANTHER" id="PTHR37294">
    <property type="entry name" value="3'-5' EXORIBONUCLEASE YHAM"/>
    <property type="match status" value="1"/>
</dbReference>
<accession>A0A0R1UT92</accession>
<dbReference type="PROSITE" id="PS51831">
    <property type="entry name" value="HD"/>
    <property type="match status" value="1"/>
</dbReference>
<dbReference type="InterPro" id="IPR012340">
    <property type="entry name" value="NA-bd_OB-fold"/>
</dbReference>
<dbReference type="Pfam" id="PF01336">
    <property type="entry name" value="tRNA_anti-codon"/>
    <property type="match status" value="1"/>
</dbReference>
<keyword evidence="2" id="KW-0540">Nuclease</keyword>
<dbReference type="Gene3D" id="2.40.50.140">
    <property type="entry name" value="Nucleic acid-binding proteins"/>
    <property type="match status" value="1"/>
</dbReference>
<comment type="caution">
    <text evidence="4">The sequence shown here is derived from an EMBL/GenBank/DDBJ whole genome shotgun (WGS) entry which is preliminary data.</text>
</comment>
<dbReference type="SUPFAM" id="SSF109604">
    <property type="entry name" value="HD-domain/PDEase-like"/>
    <property type="match status" value="1"/>
</dbReference>
<keyword evidence="1" id="KW-0378">Hydrolase</keyword>
<name>A0A0R1UT92_9LACO</name>
<dbReference type="Gene3D" id="1.10.3210.10">
    <property type="entry name" value="Hypothetical protein af1432"/>
    <property type="match status" value="1"/>
</dbReference>
<gene>
    <name evidence="4" type="ORF">FC21_GL001292</name>
</gene>
<feature type="domain" description="HD" evidence="3">
    <location>
        <begin position="161"/>
        <end position="279"/>
    </location>
</feature>
<dbReference type="EMBL" id="AZGC01000030">
    <property type="protein sequence ID" value="KRL94675.1"/>
    <property type="molecule type" value="Genomic_DNA"/>
</dbReference>
<dbReference type="AlphaFoldDB" id="A0A0R1UT92"/>
<dbReference type="RefSeq" id="WP_056995596.1">
    <property type="nucleotide sequence ID" value="NZ_AZGC01000030.1"/>
</dbReference>
<reference evidence="4 5" key="1">
    <citation type="journal article" date="2015" name="Genome Announc.">
        <title>Expanding the biotechnology potential of lactobacilli through comparative genomics of 213 strains and associated genera.</title>
        <authorList>
            <person name="Sun Z."/>
            <person name="Harris H.M."/>
            <person name="McCann A."/>
            <person name="Guo C."/>
            <person name="Argimon S."/>
            <person name="Zhang W."/>
            <person name="Yang X."/>
            <person name="Jeffery I.B."/>
            <person name="Cooney J.C."/>
            <person name="Kagawa T.F."/>
            <person name="Liu W."/>
            <person name="Song Y."/>
            <person name="Salvetti E."/>
            <person name="Wrobel A."/>
            <person name="Rasinkangas P."/>
            <person name="Parkhill J."/>
            <person name="Rea M.C."/>
            <person name="O'Sullivan O."/>
            <person name="Ritari J."/>
            <person name="Douillard F.P."/>
            <person name="Paul Ross R."/>
            <person name="Yang R."/>
            <person name="Briner A.E."/>
            <person name="Felis G.E."/>
            <person name="de Vos W.M."/>
            <person name="Barrangou R."/>
            <person name="Klaenhammer T.R."/>
            <person name="Caufield P.W."/>
            <person name="Cui Y."/>
            <person name="Zhang H."/>
            <person name="O'Toole P.W."/>
        </authorList>
    </citation>
    <scope>NUCLEOTIDE SEQUENCE [LARGE SCALE GENOMIC DNA]</scope>
    <source>
        <strain evidence="4 5">DSM 18793</strain>
    </source>
</reference>
<dbReference type="Pfam" id="PF01966">
    <property type="entry name" value="HD"/>
    <property type="match status" value="1"/>
</dbReference>
<dbReference type="InterPro" id="IPR004365">
    <property type="entry name" value="NA-bd_OB_tRNA"/>
</dbReference>
<proteinExistence type="predicted"/>
<evidence type="ECO:0000256" key="2">
    <source>
        <dbReference type="ARBA" id="ARBA00022839"/>
    </source>
</evidence>
<protein>
    <recommendedName>
        <fullName evidence="3">HD domain-containing protein</fullName>
    </recommendedName>
</protein>
<dbReference type="GO" id="GO:0003676">
    <property type="term" value="F:nucleic acid binding"/>
    <property type="evidence" value="ECO:0007669"/>
    <property type="project" value="InterPro"/>
</dbReference>
<dbReference type="InterPro" id="IPR003607">
    <property type="entry name" value="HD/PDEase_dom"/>
</dbReference>
<evidence type="ECO:0000313" key="5">
    <source>
        <dbReference type="Proteomes" id="UP000051084"/>
    </source>
</evidence>
<dbReference type="GO" id="GO:0004527">
    <property type="term" value="F:exonuclease activity"/>
    <property type="evidence" value="ECO:0007669"/>
    <property type="project" value="UniProtKB-KW"/>
</dbReference>